<dbReference type="Pfam" id="PF10164">
    <property type="entry name" value="BRI3"/>
    <property type="match status" value="1"/>
</dbReference>
<evidence type="ECO:0000313" key="3">
    <source>
        <dbReference type="EMBL" id="TBU53655.1"/>
    </source>
</evidence>
<organism evidence="2">
    <name type="scientific">Dichomitus squalens</name>
    <dbReference type="NCBI Taxonomy" id="114155"/>
    <lineage>
        <taxon>Eukaryota</taxon>
        <taxon>Fungi</taxon>
        <taxon>Dikarya</taxon>
        <taxon>Basidiomycota</taxon>
        <taxon>Agaricomycotina</taxon>
        <taxon>Agaricomycetes</taxon>
        <taxon>Polyporales</taxon>
        <taxon>Polyporaceae</taxon>
        <taxon>Dichomitus</taxon>
    </lineage>
</organism>
<keyword evidence="1" id="KW-1133">Transmembrane helix</keyword>
<reference evidence="2 4" key="1">
    <citation type="submission" date="2019-01" db="EMBL/GenBank/DDBJ databases">
        <title>Draft genome sequences of three monokaryotic isolates of the white-rot basidiomycete fungus Dichomitus squalens.</title>
        <authorList>
            <consortium name="DOE Joint Genome Institute"/>
            <person name="Lopez S.C."/>
            <person name="Andreopoulos B."/>
            <person name="Pangilinan J."/>
            <person name="Lipzen A."/>
            <person name="Riley R."/>
            <person name="Ahrendt S."/>
            <person name="Ng V."/>
            <person name="Barry K."/>
            <person name="Daum C."/>
            <person name="Grigoriev I.V."/>
            <person name="Hilden K.S."/>
            <person name="Makela M.R."/>
            <person name="de Vries R.P."/>
        </authorList>
    </citation>
    <scope>NUCLEOTIDE SEQUENCE [LARGE SCALE GENOMIC DNA]</scope>
    <source>
        <strain evidence="3 4">CBS 464.89</strain>
        <strain evidence="2">OM18370.1</strain>
    </source>
</reference>
<sequence length="84" mass="9238">MSTWWARACSISSNVGELESRRPRTLNFDPLPAVFALCAQGNHDVTTRYGMVGILTAIFCFPIGLLALLVDKERRCVRCGAHVG</sequence>
<evidence type="ECO:0000256" key="1">
    <source>
        <dbReference type="SAM" id="Phobius"/>
    </source>
</evidence>
<name>A0A4Q9MQ76_9APHY</name>
<dbReference type="EMBL" id="ML143409">
    <property type="protein sequence ID" value="TBU29930.1"/>
    <property type="molecule type" value="Genomic_DNA"/>
</dbReference>
<dbReference type="EMBL" id="ML145208">
    <property type="protein sequence ID" value="TBU53655.1"/>
    <property type="molecule type" value="Genomic_DNA"/>
</dbReference>
<dbReference type="STRING" id="114155.A0A4Q9MQ76"/>
<keyword evidence="1" id="KW-0812">Transmembrane</keyword>
<evidence type="ECO:0000313" key="2">
    <source>
        <dbReference type="EMBL" id="TBU29930.1"/>
    </source>
</evidence>
<accession>A0A4Q9MQ76</accession>
<feature type="transmembrane region" description="Helical" evidence="1">
    <location>
        <begin position="49"/>
        <end position="70"/>
    </location>
</feature>
<dbReference type="Proteomes" id="UP000292957">
    <property type="component" value="Unassembled WGS sequence"/>
</dbReference>
<dbReference type="AlphaFoldDB" id="A0A4Q9MQ76"/>
<gene>
    <name evidence="3" type="ORF">BD310DRAFT_829605</name>
    <name evidence="2" type="ORF">BD311DRAFT_659918</name>
</gene>
<protein>
    <submittedName>
        <fullName evidence="2">Uncharacterized protein</fullName>
    </submittedName>
</protein>
<keyword evidence="4" id="KW-1185">Reference proteome</keyword>
<dbReference type="OrthoDB" id="2564984at2759"/>
<dbReference type="InterPro" id="IPR019317">
    <property type="entry name" value="BRI3"/>
</dbReference>
<keyword evidence="1" id="KW-0472">Membrane</keyword>
<proteinExistence type="predicted"/>
<dbReference type="Proteomes" id="UP000292082">
    <property type="component" value="Unassembled WGS sequence"/>
</dbReference>
<evidence type="ECO:0000313" key="4">
    <source>
        <dbReference type="Proteomes" id="UP000292082"/>
    </source>
</evidence>